<dbReference type="InterPro" id="IPR001789">
    <property type="entry name" value="Sig_transdc_resp-reg_receiver"/>
</dbReference>
<dbReference type="EMBL" id="VWPJ01000026">
    <property type="protein sequence ID" value="KAA5603979.1"/>
    <property type="molecule type" value="Genomic_DNA"/>
</dbReference>
<protein>
    <submittedName>
        <fullName evidence="5">Response regulator</fullName>
    </submittedName>
</protein>
<evidence type="ECO:0000259" key="3">
    <source>
        <dbReference type="PROSITE" id="PS50110"/>
    </source>
</evidence>
<dbReference type="PANTHER" id="PTHR44591:SF3">
    <property type="entry name" value="RESPONSE REGULATORY DOMAIN-CONTAINING PROTEIN"/>
    <property type="match status" value="1"/>
</dbReference>
<dbReference type="Pfam" id="PF13188">
    <property type="entry name" value="PAS_8"/>
    <property type="match status" value="1"/>
</dbReference>
<dbReference type="SMART" id="SM00448">
    <property type="entry name" value="REC"/>
    <property type="match status" value="1"/>
</dbReference>
<feature type="domain" description="Response regulatory" evidence="3">
    <location>
        <begin position="417"/>
        <end position="532"/>
    </location>
</feature>
<dbReference type="PROSITE" id="PS50112">
    <property type="entry name" value="PAS"/>
    <property type="match status" value="1"/>
</dbReference>
<evidence type="ECO:0000256" key="2">
    <source>
        <dbReference type="PROSITE-ProRule" id="PRU00169"/>
    </source>
</evidence>
<sequence>MATRPTRPPGAPAAHAPDGAVYRAALEATPQALILADADGVALHMNRRARRLLGVTDAARPGDWPGRLPGATARNAGGWDTLPMGDGGDPRPFWIWSRPLPPDIGPQDAGPSALLHALWPCRVNEDEAHAAGADEGGFDEMMAVLVRHALLGEMGGALAHQMTQPLNVIRLTAERAAMEAERGGPDGPGDQALADRFARLADQAEAVFETVALVQGAPAVAGTEDLQPLDLGVMMNRAAHLARGPLRAAGLRPEVVTPPDMPMALAEPILLLQVGFAALTVLADAIGTTAAEGATEARNAGRPRPYAAGAVTSLMVRLAPDAAETRLTVDMAHDTVFREAIPLTALAPDLSMPRRVMLAAMALAGLGGHLMMLVDDSGALRGVRLDLARAIDPVPDATAGPPRGDAAPGNGGTRAVRVLVAEDEIEAATEIAEFLRDQNYHVTVVGDVPTGITALDRSPFDVLITDLSMPGGGARSLMRAAEAAHPDLAIIVASGLDIQGDTSHAEVAAMADAILRKPFGLADLRAAVETVLGGTGGT</sequence>
<dbReference type="SUPFAM" id="SSF52172">
    <property type="entry name" value="CheY-like"/>
    <property type="match status" value="1"/>
</dbReference>
<evidence type="ECO:0000256" key="1">
    <source>
        <dbReference type="ARBA" id="ARBA00022553"/>
    </source>
</evidence>
<feature type="modified residue" description="4-aspartylphosphate" evidence="2">
    <location>
        <position position="466"/>
    </location>
</feature>
<dbReference type="Pfam" id="PF00072">
    <property type="entry name" value="Response_reg"/>
    <property type="match status" value="1"/>
</dbReference>
<dbReference type="InterPro" id="IPR050595">
    <property type="entry name" value="Bact_response_regulator"/>
</dbReference>
<keyword evidence="1 2" id="KW-0597">Phosphoprotein</keyword>
<comment type="caution">
    <text evidence="5">The sequence shown here is derived from an EMBL/GenBank/DDBJ whole genome shotgun (WGS) entry which is preliminary data.</text>
</comment>
<evidence type="ECO:0000259" key="4">
    <source>
        <dbReference type="PROSITE" id="PS50112"/>
    </source>
</evidence>
<proteinExistence type="predicted"/>
<evidence type="ECO:0000313" key="6">
    <source>
        <dbReference type="Proteomes" id="UP000324065"/>
    </source>
</evidence>
<dbReference type="InterPro" id="IPR035965">
    <property type="entry name" value="PAS-like_dom_sf"/>
</dbReference>
<dbReference type="AlphaFoldDB" id="A0A5M6I8B7"/>
<dbReference type="Proteomes" id="UP000324065">
    <property type="component" value="Unassembled WGS sequence"/>
</dbReference>
<dbReference type="PROSITE" id="PS50110">
    <property type="entry name" value="RESPONSE_REGULATORY"/>
    <property type="match status" value="1"/>
</dbReference>
<dbReference type="InterPro" id="IPR000014">
    <property type="entry name" value="PAS"/>
</dbReference>
<dbReference type="RefSeq" id="WP_150063903.1">
    <property type="nucleotide sequence ID" value="NZ_JACHII010000026.1"/>
</dbReference>
<dbReference type="Gene3D" id="3.40.50.2300">
    <property type="match status" value="1"/>
</dbReference>
<reference evidence="5 6" key="1">
    <citation type="submission" date="2019-09" db="EMBL/GenBank/DDBJ databases">
        <title>Genome sequence of Roseospira marina, one of the more divergent members of the non-sulfur purple photosynthetic bacterial family, the Rhodospirillaceae.</title>
        <authorList>
            <person name="Meyer T."/>
            <person name="Kyndt J."/>
        </authorList>
    </citation>
    <scope>NUCLEOTIDE SEQUENCE [LARGE SCALE GENOMIC DNA]</scope>
    <source>
        <strain evidence="5 6">DSM 15113</strain>
    </source>
</reference>
<dbReference type="InterPro" id="IPR011006">
    <property type="entry name" value="CheY-like_superfamily"/>
</dbReference>
<dbReference type="CDD" id="cd00156">
    <property type="entry name" value="REC"/>
    <property type="match status" value="1"/>
</dbReference>
<feature type="domain" description="PAS" evidence="4">
    <location>
        <begin position="18"/>
        <end position="56"/>
    </location>
</feature>
<evidence type="ECO:0000313" key="5">
    <source>
        <dbReference type="EMBL" id="KAA5603979.1"/>
    </source>
</evidence>
<gene>
    <name evidence="5" type="ORF">F1188_18335</name>
</gene>
<dbReference type="GO" id="GO:0000160">
    <property type="term" value="P:phosphorelay signal transduction system"/>
    <property type="evidence" value="ECO:0007669"/>
    <property type="project" value="InterPro"/>
</dbReference>
<dbReference type="PANTHER" id="PTHR44591">
    <property type="entry name" value="STRESS RESPONSE REGULATOR PROTEIN 1"/>
    <property type="match status" value="1"/>
</dbReference>
<name>A0A5M6I8B7_9PROT</name>
<dbReference type="OrthoDB" id="7337361at2"/>
<accession>A0A5M6I8B7</accession>
<keyword evidence="6" id="KW-1185">Reference proteome</keyword>
<dbReference type="SUPFAM" id="SSF55785">
    <property type="entry name" value="PYP-like sensor domain (PAS domain)"/>
    <property type="match status" value="1"/>
</dbReference>
<organism evidence="5 6">
    <name type="scientific">Roseospira marina</name>
    <dbReference type="NCBI Taxonomy" id="140057"/>
    <lineage>
        <taxon>Bacteria</taxon>
        <taxon>Pseudomonadati</taxon>
        <taxon>Pseudomonadota</taxon>
        <taxon>Alphaproteobacteria</taxon>
        <taxon>Rhodospirillales</taxon>
        <taxon>Rhodospirillaceae</taxon>
        <taxon>Roseospira</taxon>
    </lineage>
</organism>